<evidence type="ECO:0000313" key="1">
    <source>
        <dbReference type="EMBL" id="MED6123900.1"/>
    </source>
</evidence>
<keyword evidence="2" id="KW-1185">Reference proteome</keyword>
<dbReference type="Proteomes" id="UP001341840">
    <property type="component" value="Unassembled WGS sequence"/>
</dbReference>
<evidence type="ECO:0000313" key="2">
    <source>
        <dbReference type="Proteomes" id="UP001341840"/>
    </source>
</evidence>
<accession>A0ABU6RJ01</accession>
<gene>
    <name evidence="1" type="ORF">PIB30_053986</name>
</gene>
<dbReference type="EMBL" id="JASCZI010030615">
    <property type="protein sequence ID" value="MED6123900.1"/>
    <property type="molecule type" value="Genomic_DNA"/>
</dbReference>
<sequence>MLLNIMHTNPMDMVMYITDMKILLHHTHLLKTTSKTFFERCAKRGKSCGNPKSGLQPKGSINIVFLCANQERREDTLLNEEVVECLNQEEVHEYLEDVKVEDEDKEPKEMKSVYSVSSGAAPSKLLSELKFEWVNLSDLNYIDPKHYGLLETDGQLRALCEALDKKKVDAQMSDHSSFKRSLQIPKTMYGLTKSGTPKKALLSTVWRLISRVGVHRGFVYTILNLGDQCNNKNWWKFQEEFKHKPP</sequence>
<organism evidence="1 2">
    <name type="scientific">Stylosanthes scabra</name>
    <dbReference type="NCBI Taxonomy" id="79078"/>
    <lineage>
        <taxon>Eukaryota</taxon>
        <taxon>Viridiplantae</taxon>
        <taxon>Streptophyta</taxon>
        <taxon>Embryophyta</taxon>
        <taxon>Tracheophyta</taxon>
        <taxon>Spermatophyta</taxon>
        <taxon>Magnoliopsida</taxon>
        <taxon>eudicotyledons</taxon>
        <taxon>Gunneridae</taxon>
        <taxon>Pentapetalae</taxon>
        <taxon>rosids</taxon>
        <taxon>fabids</taxon>
        <taxon>Fabales</taxon>
        <taxon>Fabaceae</taxon>
        <taxon>Papilionoideae</taxon>
        <taxon>50 kb inversion clade</taxon>
        <taxon>dalbergioids sensu lato</taxon>
        <taxon>Dalbergieae</taxon>
        <taxon>Pterocarpus clade</taxon>
        <taxon>Stylosanthes</taxon>
    </lineage>
</organism>
<protein>
    <submittedName>
        <fullName evidence="1">Uncharacterized protein</fullName>
    </submittedName>
</protein>
<reference evidence="1 2" key="1">
    <citation type="journal article" date="2023" name="Plants (Basel)">
        <title>Bridging the Gap: Combining Genomics and Transcriptomics Approaches to Understand Stylosanthes scabra, an Orphan Legume from the Brazilian Caatinga.</title>
        <authorList>
            <person name="Ferreira-Neto J.R.C."/>
            <person name="da Silva M.D."/>
            <person name="Binneck E."/>
            <person name="de Melo N.F."/>
            <person name="da Silva R.H."/>
            <person name="de Melo A.L.T.M."/>
            <person name="Pandolfi V."/>
            <person name="Bustamante F.O."/>
            <person name="Brasileiro-Vidal A.C."/>
            <person name="Benko-Iseppon A.M."/>
        </authorList>
    </citation>
    <scope>NUCLEOTIDE SEQUENCE [LARGE SCALE GENOMIC DNA]</scope>
    <source>
        <tissue evidence="1">Leaves</tissue>
    </source>
</reference>
<comment type="caution">
    <text evidence="1">The sequence shown here is derived from an EMBL/GenBank/DDBJ whole genome shotgun (WGS) entry which is preliminary data.</text>
</comment>
<name>A0ABU6RJ01_9FABA</name>
<proteinExistence type="predicted"/>